<dbReference type="InterPro" id="IPR007214">
    <property type="entry name" value="YbaK/aa-tRNA-synth-assoc-dom"/>
</dbReference>
<evidence type="ECO:0000259" key="1">
    <source>
        <dbReference type="Pfam" id="PF04073"/>
    </source>
</evidence>
<dbReference type="GO" id="GO:0002161">
    <property type="term" value="F:aminoacyl-tRNA deacylase activity"/>
    <property type="evidence" value="ECO:0007669"/>
    <property type="project" value="InterPro"/>
</dbReference>
<dbReference type="eggNOG" id="COG2606">
    <property type="taxonomic scope" value="Bacteria"/>
</dbReference>
<dbReference type="Proteomes" id="UP000010798">
    <property type="component" value="Chromosome"/>
</dbReference>
<dbReference type="HOGENOM" id="CLU_094875_2_1_0"/>
<name>L0DNA4_SINAD</name>
<reference evidence="2 3" key="1">
    <citation type="submission" date="2012-02" db="EMBL/GenBank/DDBJ databases">
        <title>Complete sequence of chromosome of Singulisphaera acidiphila DSM 18658.</title>
        <authorList>
            <consortium name="US DOE Joint Genome Institute (JGI-PGF)"/>
            <person name="Lucas S."/>
            <person name="Copeland A."/>
            <person name="Lapidus A."/>
            <person name="Glavina del Rio T."/>
            <person name="Dalin E."/>
            <person name="Tice H."/>
            <person name="Bruce D."/>
            <person name="Goodwin L."/>
            <person name="Pitluck S."/>
            <person name="Peters L."/>
            <person name="Ovchinnikova G."/>
            <person name="Chertkov O."/>
            <person name="Kyrpides N."/>
            <person name="Mavromatis K."/>
            <person name="Ivanova N."/>
            <person name="Brettin T."/>
            <person name="Detter J.C."/>
            <person name="Han C."/>
            <person name="Larimer F."/>
            <person name="Land M."/>
            <person name="Hauser L."/>
            <person name="Markowitz V."/>
            <person name="Cheng J.-F."/>
            <person name="Hugenholtz P."/>
            <person name="Woyke T."/>
            <person name="Wu D."/>
            <person name="Tindall B."/>
            <person name="Pomrenke H."/>
            <person name="Brambilla E."/>
            <person name="Klenk H.-P."/>
            <person name="Eisen J.A."/>
        </authorList>
    </citation>
    <scope>NUCLEOTIDE SEQUENCE [LARGE SCALE GENOMIC DNA]</scope>
    <source>
        <strain evidence="3">ATCC BAA-1392 / DSM 18658 / VKM B-2454 / MOB10</strain>
    </source>
</reference>
<dbReference type="EMBL" id="CP003364">
    <property type="protein sequence ID" value="AGA30732.1"/>
    <property type="molecule type" value="Genomic_DNA"/>
</dbReference>
<evidence type="ECO:0000313" key="2">
    <source>
        <dbReference type="EMBL" id="AGA30732.1"/>
    </source>
</evidence>
<protein>
    <recommendedName>
        <fullName evidence="1">YbaK/aminoacyl-tRNA synthetase-associated domain-containing protein</fullName>
    </recommendedName>
</protein>
<dbReference type="Gene3D" id="3.90.960.10">
    <property type="entry name" value="YbaK/aminoacyl-tRNA synthetase-associated domain"/>
    <property type="match status" value="1"/>
</dbReference>
<feature type="domain" description="YbaK/aminoacyl-tRNA synthetase-associated" evidence="1">
    <location>
        <begin position="19"/>
        <end position="138"/>
    </location>
</feature>
<organism evidence="2 3">
    <name type="scientific">Singulisphaera acidiphila (strain ATCC BAA-1392 / DSM 18658 / VKM B-2454 / MOB10)</name>
    <dbReference type="NCBI Taxonomy" id="886293"/>
    <lineage>
        <taxon>Bacteria</taxon>
        <taxon>Pseudomonadati</taxon>
        <taxon>Planctomycetota</taxon>
        <taxon>Planctomycetia</taxon>
        <taxon>Isosphaerales</taxon>
        <taxon>Isosphaeraceae</taxon>
        <taxon>Singulisphaera</taxon>
    </lineage>
</organism>
<dbReference type="KEGG" id="saci:Sinac_6658"/>
<dbReference type="OrthoDB" id="9786549at2"/>
<proteinExistence type="predicted"/>
<accession>L0DNA4</accession>
<dbReference type="AlphaFoldDB" id="L0DNA4"/>
<keyword evidence="3" id="KW-1185">Reference proteome</keyword>
<sequence length="165" mass="18326">MCIRDYLQSHHVWFETLLHPPAPSASKLAQTIHVSGRFVAKGVLVRTEGAYVLAVLPATTRIDMERLAQALQGQSPRIATEDEVERIFGDCERGALPPFGRPYGLTTLVDASLAGGAEIVFVGNSRHEGVRMRYRDYEAIETPIRTRFALATSPRQRRSSHRKAG</sequence>
<dbReference type="Pfam" id="PF04073">
    <property type="entry name" value="tRNA_edit"/>
    <property type="match status" value="1"/>
</dbReference>
<dbReference type="CDD" id="cd04332">
    <property type="entry name" value="YbaK_like"/>
    <property type="match status" value="1"/>
</dbReference>
<dbReference type="InterPro" id="IPR036754">
    <property type="entry name" value="YbaK/aa-tRNA-synt-asso_dom_sf"/>
</dbReference>
<gene>
    <name evidence="2" type="ordered locus">Sinac_6658</name>
</gene>
<dbReference type="SUPFAM" id="SSF55826">
    <property type="entry name" value="YbaK/ProRS associated domain"/>
    <property type="match status" value="1"/>
</dbReference>
<dbReference type="RefSeq" id="WP_015249812.1">
    <property type="nucleotide sequence ID" value="NC_019892.1"/>
</dbReference>
<evidence type="ECO:0000313" key="3">
    <source>
        <dbReference type="Proteomes" id="UP000010798"/>
    </source>
</evidence>